<evidence type="ECO:0000313" key="1">
    <source>
        <dbReference type="EMBL" id="KAJ7017764.1"/>
    </source>
</evidence>
<dbReference type="AlphaFoldDB" id="A0AAD6RYH2"/>
<keyword evidence="2" id="KW-1185">Reference proteome</keyword>
<dbReference type="Proteomes" id="UP001218188">
    <property type="component" value="Unassembled WGS sequence"/>
</dbReference>
<name>A0AAD6RYH2_9AGAR</name>
<accession>A0AAD6RYH2</accession>
<gene>
    <name evidence="1" type="ORF">C8F04DRAFT_422573</name>
</gene>
<organism evidence="1 2">
    <name type="scientific">Mycena alexandri</name>
    <dbReference type="NCBI Taxonomy" id="1745969"/>
    <lineage>
        <taxon>Eukaryota</taxon>
        <taxon>Fungi</taxon>
        <taxon>Dikarya</taxon>
        <taxon>Basidiomycota</taxon>
        <taxon>Agaricomycotina</taxon>
        <taxon>Agaricomycetes</taxon>
        <taxon>Agaricomycetidae</taxon>
        <taxon>Agaricales</taxon>
        <taxon>Marasmiineae</taxon>
        <taxon>Mycenaceae</taxon>
        <taxon>Mycena</taxon>
    </lineage>
</organism>
<sequence>MTGGWRALPFFTSLHAITRYTAGLSRCLFCFAAGLGRILRIEISKLFVHHTRYLGLRRSVDTDRWNTCQVPTPGGCNSTLPSTWHLSRCQTDATRVEQSCRFLSSSKFNQTCGALK</sequence>
<reference evidence="1" key="1">
    <citation type="submission" date="2023-03" db="EMBL/GenBank/DDBJ databases">
        <title>Massive genome expansion in bonnet fungi (Mycena s.s.) driven by repeated elements and novel gene families across ecological guilds.</title>
        <authorList>
            <consortium name="Lawrence Berkeley National Laboratory"/>
            <person name="Harder C.B."/>
            <person name="Miyauchi S."/>
            <person name="Viragh M."/>
            <person name="Kuo A."/>
            <person name="Thoen E."/>
            <person name="Andreopoulos B."/>
            <person name="Lu D."/>
            <person name="Skrede I."/>
            <person name="Drula E."/>
            <person name="Henrissat B."/>
            <person name="Morin E."/>
            <person name="Kohler A."/>
            <person name="Barry K."/>
            <person name="LaButti K."/>
            <person name="Morin E."/>
            <person name="Salamov A."/>
            <person name="Lipzen A."/>
            <person name="Mereny Z."/>
            <person name="Hegedus B."/>
            <person name="Baldrian P."/>
            <person name="Stursova M."/>
            <person name="Weitz H."/>
            <person name="Taylor A."/>
            <person name="Grigoriev I.V."/>
            <person name="Nagy L.G."/>
            <person name="Martin F."/>
            <person name="Kauserud H."/>
        </authorList>
    </citation>
    <scope>NUCLEOTIDE SEQUENCE</scope>
    <source>
        <strain evidence="1">CBHHK200</strain>
    </source>
</reference>
<comment type="caution">
    <text evidence="1">The sequence shown here is derived from an EMBL/GenBank/DDBJ whole genome shotgun (WGS) entry which is preliminary data.</text>
</comment>
<dbReference type="EMBL" id="JARJCM010000380">
    <property type="protein sequence ID" value="KAJ7017764.1"/>
    <property type="molecule type" value="Genomic_DNA"/>
</dbReference>
<proteinExistence type="predicted"/>
<protein>
    <submittedName>
        <fullName evidence="1">Uncharacterized protein</fullName>
    </submittedName>
</protein>
<evidence type="ECO:0000313" key="2">
    <source>
        <dbReference type="Proteomes" id="UP001218188"/>
    </source>
</evidence>